<dbReference type="GO" id="GO:0003682">
    <property type="term" value="F:chromatin binding"/>
    <property type="evidence" value="ECO:0007669"/>
    <property type="project" value="TreeGrafter"/>
</dbReference>
<evidence type="ECO:0000313" key="5">
    <source>
        <dbReference type="EMBL" id="POV97711.1"/>
    </source>
</evidence>
<dbReference type="GO" id="GO:0046976">
    <property type="term" value="F:histone H3K27 methyltransferase activity"/>
    <property type="evidence" value="ECO:0007669"/>
    <property type="project" value="TreeGrafter"/>
</dbReference>
<evidence type="ECO:0000256" key="3">
    <source>
        <dbReference type="SAM" id="MobiDB-lite"/>
    </source>
</evidence>
<accession>A0A2S4UKH8</accession>
<dbReference type="VEuPathDB" id="FungiDB:PSHT_14443"/>
<evidence type="ECO:0000313" key="6">
    <source>
        <dbReference type="Proteomes" id="UP000238274"/>
    </source>
</evidence>
<dbReference type="AlphaFoldDB" id="A0A2S4UKH8"/>
<dbReference type="InterPro" id="IPR046341">
    <property type="entry name" value="SET_dom_sf"/>
</dbReference>
<proteinExistence type="predicted"/>
<comment type="caution">
    <text evidence="5">The sequence shown here is derived from an EMBL/GenBank/DDBJ whole genome shotgun (WGS) entry which is preliminary data.</text>
</comment>
<gene>
    <name evidence="5" type="ORF">PSHT_14443</name>
</gene>
<dbReference type="SMART" id="SM00317">
    <property type="entry name" value="SET"/>
    <property type="match status" value="1"/>
</dbReference>
<protein>
    <recommendedName>
        <fullName evidence="4">SET domain-containing protein</fullName>
    </recommendedName>
</protein>
<dbReference type="VEuPathDB" id="FungiDB:PSTT_13826"/>
<dbReference type="Proteomes" id="UP000238274">
    <property type="component" value="Unassembled WGS sequence"/>
</dbReference>
<dbReference type="GO" id="GO:0035098">
    <property type="term" value="C:ESC/E(Z) complex"/>
    <property type="evidence" value="ECO:0007669"/>
    <property type="project" value="TreeGrafter"/>
</dbReference>
<dbReference type="PANTHER" id="PTHR45747">
    <property type="entry name" value="HISTONE-LYSINE N-METHYLTRANSFERASE E(Z)"/>
    <property type="match status" value="1"/>
</dbReference>
<dbReference type="GO" id="GO:0031507">
    <property type="term" value="P:heterochromatin formation"/>
    <property type="evidence" value="ECO:0007669"/>
    <property type="project" value="TreeGrafter"/>
</dbReference>
<name>A0A2S4UKH8_9BASI</name>
<keyword evidence="2" id="KW-0804">Transcription</keyword>
<reference evidence="5 6" key="1">
    <citation type="submission" date="2017-12" db="EMBL/GenBank/DDBJ databases">
        <title>Gene loss provides genomic basis for host adaptation in cereal stripe rust fungi.</title>
        <authorList>
            <person name="Xia C."/>
        </authorList>
    </citation>
    <scope>NUCLEOTIDE SEQUENCE [LARGE SCALE GENOMIC DNA]</scope>
    <source>
        <strain evidence="5 6">93TX-2</strain>
    </source>
</reference>
<keyword evidence="6" id="KW-1185">Reference proteome</keyword>
<dbReference type="EMBL" id="PKSM01000323">
    <property type="protein sequence ID" value="POV97711.1"/>
    <property type="molecule type" value="Genomic_DNA"/>
</dbReference>
<dbReference type="InterPro" id="IPR001214">
    <property type="entry name" value="SET_dom"/>
</dbReference>
<reference evidence="6" key="2">
    <citation type="journal article" date="2018" name="BMC Genomics">
        <title>Genomic insights into host adaptation between the wheat stripe rust pathogen (Puccinia striiformis f. sp. tritici) and the barley stripe rust pathogen (Puccinia striiformis f. sp. hordei).</title>
        <authorList>
            <person name="Xia C."/>
            <person name="Wang M."/>
            <person name="Yin C."/>
            <person name="Cornejo O.E."/>
            <person name="Hulbert S.H."/>
            <person name="Chen X."/>
        </authorList>
    </citation>
    <scope>NUCLEOTIDE SEQUENCE [LARGE SCALE GENOMIC DNA]</scope>
    <source>
        <strain evidence="6">93TX-2</strain>
    </source>
</reference>
<dbReference type="SUPFAM" id="SSF82199">
    <property type="entry name" value="SET domain"/>
    <property type="match status" value="1"/>
</dbReference>
<organism evidence="5 6">
    <name type="scientific">Puccinia striiformis</name>
    <dbReference type="NCBI Taxonomy" id="27350"/>
    <lineage>
        <taxon>Eukaryota</taxon>
        <taxon>Fungi</taxon>
        <taxon>Dikarya</taxon>
        <taxon>Basidiomycota</taxon>
        <taxon>Pucciniomycotina</taxon>
        <taxon>Pucciniomycetes</taxon>
        <taxon>Pucciniales</taxon>
        <taxon>Pucciniaceae</taxon>
        <taxon>Puccinia</taxon>
    </lineage>
</organism>
<feature type="domain" description="SET" evidence="4">
    <location>
        <begin position="432"/>
        <end position="550"/>
    </location>
</feature>
<evidence type="ECO:0000259" key="4">
    <source>
        <dbReference type="PROSITE" id="PS50280"/>
    </source>
</evidence>
<dbReference type="Gene3D" id="2.170.270.10">
    <property type="entry name" value="SET domain"/>
    <property type="match status" value="1"/>
</dbReference>
<sequence length="559" mass="63375">MPLSEPNLRERAPEPLDASAVLKGLKSRQLAEGLANIRIGLEEDRLDPIRSAPIWLQLMYHLTSSSPPKDDSDFPGKKVVPFYEHHIRPPQFTWCGMLHRNACPKKGNLRAHERDELTTIRVIPYYETYDKKLQQSPAEKLKAFEQMIREGREGEVQSRICLTGRICPDMLRQNFYELLEALKLRSHECLLGIMSPLPSSRTAVLPTDDQLLRLLASKMTHLENTKEFARLLDLYTSAWSRLKGSDRLKETPVPVRVLSAEFTLAEIIDSFRLTLPANKRIYCKRLAPDSSSRSAPCDICQQCYCEGHYDHRVSTNESPRGPDWRSPSPDVSHLDIQPVDTDGQVHSDHPRIPYQSVLELQFAFLNIVTNLNGNDLSSGPRRYPGCSCVMNCDEKCPCVIRSRECDPLICGCPTRESTKDRCSNFLVATKKKRTFVGPSKIAGLGVFAGEPISTGDYLGEYTGVLLRADEIEIQSVITSLSKSSYLFDLNQVDVVDSSKFGNRTRFINEPASRKRPNADPHVWYVAGSQVMRIFANKKIRVGDEITMNYGEKYHDRDWS</sequence>
<keyword evidence="1" id="KW-0805">Transcription regulation</keyword>
<dbReference type="PROSITE" id="PS50280">
    <property type="entry name" value="SET"/>
    <property type="match status" value="1"/>
</dbReference>
<feature type="region of interest" description="Disordered" evidence="3">
    <location>
        <begin position="314"/>
        <end position="334"/>
    </location>
</feature>
<reference evidence="6" key="3">
    <citation type="journal article" date="2018" name="Mol. Plant Microbe Interact.">
        <title>Genome sequence resources for the wheat stripe rust pathogen (Puccinia striiformis f. sp. tritici) and the barley stripe rust pathogen (Puccinia striiformis f. sp. hordei).</title>
        <authorList>
            <person name="Xia C."/>
            <person name="Wang M."/>
            <person name="Yin C."/>
            <person name="Cornejo O.E."/>
            <person name="Hulbert S.H."/>
            <person name="Chen X."/>
        </authorList>
    </citation>
    <scope>NUCLEOTIDE SEQUENCE [LARGE SCALE GENOMIC DNA]</scope>
    <source>
        <strain evidence="6">93TX-2</strain>
    </source>
</reference>
<dbReference type="OrthoDB" id="6141102at2759"/>
<dbReference type="Pfam" id="PF00856">
    <property type="entry name" value="SET"/>
    <property type="match status" value="1"/>
</dbReference>
<evidence type="ECO:0000256" key="1">
    <source>
        <dbReference type="ARBA" id="ARBA00023015"/>
    </source>
</evidence>
<evidence type="ECO:0000256" key="2">
    <source>
        <dbReference type="ARBA" id="ARBA00023163"/>
    </source>
</evidence>
<dbReference type="PANTHER" id="PTHR45747:SF4">
    <property type="entry name" value="HISTONE-LYSINE N-METHYLTRANSFERASE E(Z)"/>
    <property type="match status" value="1"/>
</dbReference>
<dbReference type="InterPro" id="IPR045318">
    <property type="entry name" value="EZH1/2-like"/>
</dbReference>